<feature type="domain" description="DUF2828" evidence="1">
    <location>
        <begin position="171"/>
        <end position="281"/>
    </location>
</feature>
<dbReference type="InterPro" id="IPR058580">
    <property type="entry name" value="DUF2828"/>
</dbReference>
<dbReference type="EMBL" id="MN740765">
    <property type="protein sequence ID" value="QHS82334.1"/>
    <property type="molecule type" value="Genomic_DNA"/>
</dbReference>
<evidence type="ECO:0000313" key="3">
    <source>
        <dbReference type="EMBL" id="QHS82334.1"/>
    </source>
</evidence>
<evidence type="ECO:0000259" key="1">
    <source>
        <dbReference type="Pfam" id="PF11443"/>
    </source>
</evidence>
<organism evidence="3">
    <name type="scientific">viral metagenome</name>
    <dbReference type="NCBI Taxonomy" id="1070528"/>
    <lineage>
        <taxon>unclassified sequences</taxon>
        <taxon>metagenomes</taxon>
        <taxon>organismal metagenomes</taxon>
    </lineage>
</organism>
<dbReference type="SUPFAM" id="SSF53300">
    <property type="entry name" value="vWA-like"/>
    <property type="match status" value="1"/>
</dbReference>
<dbReference type="PANTHER" id="PTHR31373">
    <property type="entry name" value="OS06G0652100 PROTEIN"/>
    <property type="match status" value="1"/>
</dbReference>
<dbReference type="InterPro" id="IPR011205">
    <property type="entry name" value="UCP015417_vWA"/>
</dbReference>
<dbReference type="InterPro" id="IPR056690">
    <property type="entry name" value="DUF7788"/>
</dbReference>
<proteinExistence type="predicted"/>
<protein>
    <recommendedName>
        <fullName evidence="4">VWFA domain-containing protein</fullName>
    </recommendedName>
</protein>
<dbReference type="AlphaFoldDB" id="A0A6C0ARC3"/>
<sequence>MAALVSALDNYTPQQIGENGHVEYGWSNSTQEQILQLSFQLIRTDENGINNLKTILRNLLLVLYQQVSSGNIVEKQIAKGHLSLIYKMIGQTRDVVDGKGEYALTYMMIYTWYEFFPALAHFALKCLVDLGEKHQYGSWKDIKYFCEYCKSQGCDIKHGLVQYAIQLINDQLKKDLAYSGNLSLTAKWVPREKSQFKWIYAELATNYFPEYMATADTSVRLEKAVLKCKTEYRKMISSLNKRIDTLQIKQCGKNWAAINFNKVTSISLGKQKKAFLNVNKKGDIRFPDDEDRIECAEHFNAHIQKAVKGEIEMKGKRVGMAYFTKQARQLNHGYGSQVEKDLVNSQWRDNSKLTGALENFIAMVDISGSMTGDPMDVAIALGIRIAEKSKLGKRVMTFSMNPKWINLEPYPDFVSQVMAIEGGEVGYNTNFYKALDLILDAIILNKMDPLDVQNMVLVMLSDMAIDQAETYQGATTKDMRTALFETIKQKYAAAGMRVHGAPYKPPHILFWNLRSTSGFPCMSNEPGVSMVAGFSPALLNDFCDKGMDAILSLTPWSQLVSSLSKDRYQILEDYLDKIIEV</sequence>
<accession>A0A6C0ARC3</accession>
<evidence type="ECO:0008006" key="4">
    <source>
        <dbReference type="Google" id="ProtNLM"/>
    </source>
</evidence>
<dbReference type="Pfam" id="PF25043">
    <property type="entry name" value="DUF7788"/>
    <property type="match status" value="1"/>
</dbReference>
<dbReference type="InterPro" id="IPR036465">
    <property type="entry name" value="vWFA_dom_sf"/>
</dbReference>
<evidence type="ECO:0000259" key="2">
    <source>
        <dbReference type="Pfam" id="PF25043"/>
    </source>
</evidence>
<name>A0A6C0ARC3_9ZZZZ</name>
<feature type="domain" description="DUF7788" evidence="2">
    <location>
        <begin position="359"/>
        <end position="547"/>
    </location>
</feature>
<dbReference type="PANTHER" id="PTHR31373:SF27">
    <property type="entry name" value="TROVE DOMAIN-CONTAINING PROTEIN"/>
    <property type="match status" value="1"/>
</dbReference>
<reference evidence="3" key="1">
    <citation type="journal article" date="2020" name="Nature">
        <title>Giant virus diversity and host interactions through global metagenomics.</title>
        <authorList>
            <person name="Schulz F."/>
            <person name="Roux S."/>
            <person name="Paez-Espino D."/>
            <person name="Jungbluth S."/>
            <person name="Walsh D.A."/>
            <person name="Denef V.J."/>
            <person name="McMahon K.D."/>
            <person name="Konstantinidis K.T."/>
            <person name="Eloe-Fadrosh E.A."/>
            <person name="Kyrpides N.C."/>
            <person name="Woyke T."/>
        </authorList>
    </citation>
    <scope>NUCLEOTIDE SEQUENCE</scope>
    <source>
        <strain evidence="3">GVMAG-S-1101165-79</strain>
    </source>
</reference>
<dbReference type="Pfam" id="PF11443">
    <property type="entry name" value="DUF2828"/>
    <property type="match status" value="1"/>
</dbReference>